<organism evidence="1 2">
    <name type="scientific">Meloidogyne graminicola</name>
    <dbReference type="NCBI Taxonomy" id="189291"/>
    <lineage>
        <taxon>Eukaryota</taxon>
        <taxon>Metazoa</taxon>
        <taxon>Ecdysozoa</taxon>
        <taxon>Nematoda</taxon>
        <taxon>Chromadorea</taxon>
        <taxon>Rhabditida</taxon>
        <taxon>Tylenchina</taxon>
        <taxon>Tylenchomorpha</taxon>
        <taxon>Tylenchoidea</taxon>
        <taxon>Meloidogynidae</taxon>
        <taxon>Meloidogyninae</taxon>
        <taxon>Meloidogyne</taxon>
    </lineage>
</organism>
<name>A0A8S9ZPM9_9BILA</name>
<dbReference type="Proteomes" id="UP000605970">
    <property type="component" value="Unassembled WGS sequence"/>
</dbReference>
<evidence type="ECO:0000313" key="1">
    <source>
        <dbReference type="EMBL" id="KAF7635221.1"/>
    </source>
</evidence>
<dbReference type="AlphaFoldDB" id="A0A8S9ZPM9"/>
<comment type="caution">
    <text evidence="1">The sequence shown here is derived from an EMBL/GenBank/DDBJ whole genome shotgun (WGS) entry which is preliminary data.</text>
</comment>
<proteinExistence type="predicted"/>
<sequence length="387" mass="43963">IIQSLDVKEINKNEDEIMVPETKKEEKPNIKLQNNNLKTKLMPSSSTIKQNTSLLITPKEPKRISSFSQKQKILNNNIKNNNNNINNSLTISEPDNSKELNISQCSIENNKTKQNKKCYSMPNSATQSMVASTSTTINSLINSQNNDRPKSLLPLQSSKLIRPSTKIINKNNNLNKEKQLITKISTKTNNSITTTNSTTIRDNNLEKKPVLAVKDCCIQSTSDSSLSEQQKRNNRENIAIGVVSPMLKKHDKQLNENIEEKEKDELNKINNENNKIKNNCSSSIQKNLKSFSSTKNTSKIITKKSPSKISLPTTGSTIKKLENKQINKILLKENQKIIKEDEECPQSPLMPPPLELTKLFNNNNKQTLRGEIQGKLLLFIFFYYYLF</sequence>
<reference evidence="1" key="1">
    <citation type="journal article" date="2020" name="Ecol. Evol.">
        <title>Genome structure and content of the rice root-knot nematode (Meloidogyne graminicola).</title>
        <authorList>
            <person name="Phan N.T."/>
            <person name="Danchin E.G.J."/>
            <person name="Klopp C."/>
            <person name="Perfus-Barbeoch L."/>
            <person name="Kozlowski D.K."/>
            <person name="Koutsovoulos G.D."/>
            <person name="Lopez-Roques C."/>
            <person name="Bouchez O."/>
            <person name="Zahm M."/>
            <person name="Besnard G."/>
            <person name="Bellafiore S."/>
        </authorList>
    </citation>
    <scope>NUCLEOTIDE SEQUENCE</scope>
    <source>
        <strain evidence="1">VN-18</strain>
    </source>
</reference>
<feature type="non-terminal residue" evidence="1">
    <location>
        <position position="1"/>
    </location>
</feature>
<protein>
    <submittedName>
        <fullName evidence="1">Uncharacterized protein</fullName>
    </submittedName>
</protein>
<dbReference type="EMBL" id="JABEBT010000045">
    <property type="protein sequence ID" value="KAF7635221.1"/>
    <property type="molecule type" value="Genomic_DNA"/>
</dbReference>
<evidence type="ECO:0000313" key="2">
    <source>
        <dbReference type="Proteomes" id="UP000605970"/>
    </source>
</evidence>
<gene>
    <name evidence="1" type="ORF">Mgra_00005336</name>
</gene>
<keyword evidence="2" id="KW-1185">Reference proteome</keyword>
<accession>A0A8S9ZPM9</accession>